<dbReference type="PANTHER" id="PTHR35395">
    <property type="entry name" value="DUF6536 DOMAIN-CONTAINING PROTEIN"/>
    <property type="match status" value="1"/>
</dbReference>
<feature type="domain" description="DUF6536" evidence="3">
    <location>
        <begin position="56"/>
        <end position="163"/>
    </location>
</feature>
<dbReference type="AlphaFoldDB" id="A0AAN6M8D5"/>
<feature type="transmembrane region" description="Helical" evidence="2">
    <location>
        <begin position="384"/>
        <end position="411"/>
    </location>
</feature>
<dbReference type="EMBL" id="WVTA01000002">
    <property type="protein sequence ID" value="KAK3216086.1"/>
    <property type="molecule type" value="Genomic_DNA"/>
</dbReference>
<reference evidence="4 5" key="1">
    <citation type="submission" date="2021-02" db="EMBL/GenBank/DDBJ databases">
        <title>Genome assembly of Pseudopithomyces chartarum.</title>
        <authorList>
            <person name="Jauregui R."/>
            <person name="Singh J."/>
            <person name="Voisey C."/>
        </authorList>
    </citation>
    <scope>NUCLEOTIDE SEQUENCE [LARGE SCALE GENOMIC DNA]</scope>
    <source>
        <strain evidence="4 5">AGR01</strain>
    </source>
</reference>
<keyword evidence="2" id="KW-1133">Transmembrane helix</keyword>
<gene>
    <name evidence="4" type="ORF">GRF29_8g2090616</name>
</gene>
<feature type="compositionally biased region" description="Basic and acidic residues" evidence="1">
    <location>
        <begin position="9"/>
        <end position="24"/>
    </location>
</feature>
<organism evidence="4 5">
    <name type="scientific">Pseudopithomyces chartarum</name>
    <dbReference type="NCBI Taxonomy" id="1892770"/>
    <lineage>
        <taxon>Eukaryota</taxon>
        <taxon>Fungi</taxon>
        <taxon>Dikarya</taxon>
        <taxon>Ascomycota</taxon>
        <taxon>Pezizomycotina</taxon>
        <taxon>Dothideomycetes</taxon>
        <taxon>Pleosporomycetidae</taxon>
        <taxon>Pleosporales</taxon>
        <taxon>Massarineae</taxon>
        <taxon>Didymosphaeriaceae</taxon>
        <taxon>Pseudopithomyces</taxon>
    </lineage>
</organism>
<accession>A0AAN6M8D5</accession>
<feature type="transmembrane region" description="Helical" evidence="2">
    <location>
        <begin position="53"/>
        <end position="76"/>
    </location>
</feature>
<feature type="region of interest" description="Disordered" evidence="1">
    <location>
        <begin position="1"/>
        <end position="25"/>
    </location>
</feature>
<evidence type="ECO:0000313" key="5">
    <source>
        <dbReference type="Proteomes" id="UP001280581"/>
    </source>
</evidence>
<feature type="transmembrane region" description="Helical" evidence="2">
    <location>
        <begin position="284"/>
        <end position="304"/>
    </location>
</feature>
<keyword evidence="2" id="KW-0472">Membrane</keyword>
<name>A0AAN6M8D5_9PLEO</name>
<sequence length="672" mass="75337">MDVSPEPTPKPREEPKKAPKDGSNENKIAGWWKSFTNPFRRLKDFFDKHKRIILLYTYITAAALTFLLNLIVTIVLSLRFKNSEISGGYRPNPYLFRGDCSSAYKRNTGLHVAINAISTVLLYCSKSSMQILLAPTRDEIDKAHHARRWLDVGIPSRRNFKHATVYLTKPANEISMYIVTPDFLTGGPADSDAATDAYDWRKSQLLSGLEVSHKSHRSMVTQRIDGGRIVPYGGAIFDCRRPDLWNADPSLIKDWNMLGWRVQRCLYAEDALHNKCAVRFSTPIMIAVCVANFCKLLGIAYTVAEFRTVKKEEEKEKTPLITIGDALSSFLHTRDEKTEYLVLVSREELRKNPEIWDAKEPREWRSQKMTWFTSAPLRRWAWSLLPFLAVVVAGSGFIGNAVSIITARAGFSGYIRNMKFGEVDPAGLAVLGMDSNNNDPKYKSLALYSFVFFANIWQLLLSLVNIVIDSLLAYLCVEAEWQGYALKKKAFRVTYPEGEQRSTYFLSLPAHYAVPLLAFFIAMHYTLSQGLSVTVVETYELEGQSIANGMPLLVQNGKALMITVVIGVVFLLGCLATGFRKHAGYMPKGATCSAVLSAACHPFPHEKDSAKLPVQWGVAPLVMWRPGPKEQGGAGRQDGPTVANSLMRENVYGHCCFTASDVEMPSEHKLYN</sequence>
<keyword evidence="5" id="KW-1185">Reference proteome</keyword>
<feature type="transmembrane region" description="Helical" evidence="2">
    <location>
        <begin position="559"/>
        <end position="579"/>
    </location>
</feature>
<evidence type="ECO:0000313" key="4">
    <source>
        <dbReference type="EMBL" id="KAK3216086.1"/>
    </source>
</evidence>
<feature type="transmembrane region" description="Helical" evidence="2">
    <location>
        <begin position="445"/>
        <end position="468"/>
    </location>
</feature>
<proteinExistence type="predicted"/>
<dbReference type="Proteomes" id="UP001280581">
    <property type="component" value="Unassembled WGS sequence"/>
</dbReference>
<comment type="caution">
    <text evidence="4">The sequence shown here is derived from an EMBL/GenBank/DDBJ whole genome shotgun (WGS) entry which is preliminary data.</text>
</comment>
<keyword evidence="2" id="KW-0812">Transmembrane</keyword>
<evidence type="ECO:0000256" key="2">
    <source>
        <dbReference type="SAM" id="Phobius"/>
    </source>
</evidence>
<protein>
    <recommendedName>
        <fullName evidence="3">DUF6536 domain-containing protein</fullName>
    </recommendedName>
</protein>
<evidence type="ECO:0000256" key="1">
    <source>
        <dbReference type="SAM" id="MobiDB-lite"/>
    </source>
</evidence>
<dbReference type="PANTHER" id="PTHR35395:SF1">
    <property type="entry name" value="DUF6536 DOMAIN-CONTAINING PROTEIN"/>
    <property type="match status" value="1"/>
</dbReference>
<evidence type="ECO:0000259" key="3">
    <source>
        <dbReference type="Pfam" id="PF20163"/>
    </source>
</evidence>
<dbReference type="Pfam" id="PF20163">
    <property type="entry name" value="DUF6536"/>
    <property type="match status" value="1"/>
</dbReference>
<dbReference type="InterPro" id="IPR046623">
    <property type="entry name" value="DUF6536"/>
</dbReference>
<feature type="transmembrane region" description="Helical" evidence="2">
    <location>
        <begin position="504"/>
        <end position="525"/>
    </location>
</feature>